<sequence length="259" mass="29328">MLKIFEKTAVPKEPEGIRELLIDTSLFINGSPFLVGGLSNNVFIDSFDRVLDEATTETKEAMYLLWETESWRVVSLISSHLSMAWMRDAALPHSSKRSTGKRGRLHYHEAPGLIHEAKTYLEMRMAWETCLQILVLSKFVVPYYGHDINSSKWDSRAGKRFTPPSSPQVFDLNYYPANWRGLAKPRSFDKDESDMKYFSLMGKKKGGVVSGREDRPVQGLNAPKASGSRSGPLNKPKRGPRVPAATEPRSVPLREREDR</sequence>
<dbReference type="EMBL" id="KI397486">
    <property type="protein sequence ID" value="ERM95485.1"/>
    <property type="molecule type" value="Genomic_DNA"/>
</dbReference>
<keyword evidence="3" id="KW-1185">Reference proteome</keyword>
<dbReference type="Proteomes" id="UP000017836">
    <property type="component" value="Unassembled WGS sequence"/>
</dbReference>
<name>W1NJX6_AMBTC</name>
<evidence type="ECO:0000313" key="3">
    <source>
        <dbReference type="Proteomes" id="UP000017836"/>
    </source>
</evidence>
<dbReference type="Gramene" id="ERM95485">
    <property type="protein sequence ID" value="ERM95485"/>
    <property type="gene ID" value="AMTR_s00008p00267170"/>
</dbReference>
<organism evidence="2 3">
    <name type="scientific">Amborella trichopoda</name>
    <dbReference type="NCBI Taxonomy" id="13333"/>
    <lineage>
        <taxon>Eukaryota</taxon>
        <taxon>Viridiplantae</taxon>
        <taxon>Streptophyta</taxon>
        <taxon>Embryophyta</taxon>
        <taxon>Tracheophyta</taxon>
        <taxon>Spermatophyta</taxon>
        <taxon>Magnoliopsida</taxon>
        <taxon>Amborellales</taxon>
        <taxon>Amborellaceae</taxon>
        <taxon>Amborella</taxon>
    </lineage>
</organism>
<accession>W1NJX6</accession>
<dbReference type="AlphaFoldDB" id="W1NJX6"/>
<evidence type="ECO:0000256" key="1">
    <source>
        <dbReference type="SAM" id="MobiDB-lite"/>
    </source>
</evidence>
<protein>
    <submittedName>
        <fullName evidence="2">Uncharacterized protein</fullName>
    </submittedName>
</protein>
<evidence type="ECO:0000313" key="2">
    <source>
        <dbReference type="EMBL" id="ERM95485.1"/>
    </source>
</evidence>
<proteinExistence type="predicted"/>
<dbReference type="HOGENOM" id="CLU_086788_0_0_1"/>
<feature type="region of interest" description="Disordered" evidence="1">
    <location>
        <begin position="206"/>
        <end position="259"/>
    </location>
</feature>
<gene>
    <name evidence="2" type="ORF">AMTR_s00008p00267170</name>
</gene>
<reference evidence="3" key="1">
    <citation type="journal article" date="2013" name="Science">
        <title>The Amborella genome and the evolution of flowering plants.</title>
        <authorList>
            <consortium name="Amborella Genome Project"/>
        </authorList>
    </citation>
    <scope>NUCLEOTIDE SEQUENCE [LARGE SCALE GENOMIC DNA]</scope>
</reference>